<keyword evidence="3 4" id="KW-0274">FAD</keyword>
<dbReference type="GO" id="GO:0016614">
    <property type="term" value="F:oxidoreductase activity, acting on CH-OH group of donors"/>
    <property type="evidence" value="ECO:0007669"/>
    <property type="project" value="InterPro"/>
</dbReference>
<dbReference type="SUPFAM" id="SSF54373">
    <property type="entry name" value="FAD-linked reductases, C-terminal domain"/>
    <property type="match status" value="1"/>
</dbReference>
<feature type="binding site" evidence="3">
    <location>
        <begin position="94"/>
        <end position="97"/>
    </location>
    <ligand>
        <name>FAD</name>
        <dbReference type="ChEBI" id="CHEBI:57692"/>
    </ligand>
</feature>
<dbReference type="Pfam" id="PF00732">
    <property type="entry name" value="GMC_oxred_N"/>
    <property type="match status" value="1"/>
</dbReference>
<dbReference type="Gene3D" id="3.30.560.10">
    <property type="entry name" value="Glucose Oxidase, domain 3"/>
    <property type="match status" value="1"/>
</dbReference>
<accession>A0A9W8Y865</accession>
<evidence type="ECO:0000259" key="5">
    <source>
        <dbReference type="PROSITE" id="PS00623"/>
    </source>
</evidence>
<proteinExistence type="inferred from homology"/>
<evidence type="ECO:0000313" key="6">
    <source>
        <dbReference type="EMBL" id="KAJ4368394.1"/>
    </source>
</evidence>
<evidence type="ECO:0000256" key="4">
    <source>
        <dbReference type="RuleBase" id="RU003968"/>
    </source>
</evidence>
<protein>
    <recommendedName>
        <fullName evidence="5">Glucose-methanol-choline oxidoreductase N-terminal domain-containing protein</fullName>
    </recommendedName>
</protein>
<dbReference type="GO" id="GO:0050660">
    <property type="term" value="F:flavin adenine dinucleotide binding"/>
    <property type="evidence" value="ECO:0007669"/>
    <property type="project" value="InterPro"/>
</dbReference>
<comment type="similarity">
    <text evidence="1 4">Belongs to the GMC oxidoreductase family.</text>
</comment>
<gene>
    <name evidence="6" type="ORF">N0V83_006751</name>
</gene>
<keyword evidence="4" id="KW-0285">Flavoprotein</keyword>
<name>A0A9W8Y865_9PLEO</name>
<dbReference type="PIRSF" id="PIRSF000137">
    <property type="entry name" value="Alcohol_oxidase"/>
    <property type="match status" value="1"/>
</dbReference>
<keyword evidence="7" id="KW-1185">Reference proteome</keyword>
<feature type="binding site" evidence="3">
    <location>
        <position position="231"/>
    </location>
    <ligand>
        <name>FAD</name>
        <dbReference type="ChEBI" id="CHEBI:57692"/>
    </ligand>
</feature>
<dbReference type="Gene3D" id="3.50.50.60">
    <property type="entry name" value="FAD/NAD(P)-binding domain"/>
    <property type="match status" value="1"/>
</dbReference>
<dbReference type="AlphaFoldDB" id="A0A9W8Y865"/>
<reference evidence="6" key="1">
    <citation type="submission" date="2022-10" db="EMBL/GenBank/DDBJ databases">
        <title>Tapping the CABI collections for fungal endophytes: first genome assemblies for Collariella, Neodidymelliopsis, Ascochyta clinopodiicola, Didymella pomorum, Didymosphaeria variabile, Neocosmospora piperis and Neocucurbitaria cava.</title>
        <authorList>
            <person name="Hill R."/>
        </authorList>
    </citation>
    <scope>NUCLEOTIDE SEQUENCE</scope>
    <source>
        <strain evidence="6">IMI 356814</strain>
    </source>
</reference>
<dbReference type="Pfam" id="PF05199">
    <property type="entry name" value="GMC_oxred_C"/>
    <property type="match status" value="1"/>
</dbReference>
<evidence type="ECO:0000256" key="3">
    <source>
        <dbReference type="PIRSR" id="PIRSR000137-2"/>
    </source>
</evidence>
<dbReference type="InterPro" id="IPR007867">
    <property type="entry name" value="GMC_OxRtase_C"/>
</dbReference>
<feature type="domain" description="Glucose-methanol-choline oxidoreductase N-terminal" evidence="5">
    <location>
        <begin position="84"/>
        <end position="107"/>
    </location>
</feature>
<organism evidence="6 7">
    <name type="scientific">Neocucurbitaria cava</name>
    <dbReference type="NCBI Taxonomy" id="798079"/>
    <lineage>
        <taxon>Eukaryota</taxon>
        <taxon>Fungi</taxon>
        <taxon>Dikarya</taxon>
        <taxon>Ascomycota</taxon>
        <taxon>Pezizomycotina</taxon>
        <taxon>Dothideomycetes</taxon>
        <taxon>Pleosporomycetidae</taxon>
        <taxon>Pleosporales</taxon>
        <taxon>Pleosporineae</taxon>
        <taxon>Cucurbitariaceae</taxon>
        <taxon>Neocucurbitaria</taxon>
    </lineage>
</organism>
<comment type="cofactor">
    <cofactor evidence="3">
        <name>FAD</name>
        <dbReference type="ChEBI" id="CHEBI:57692"/>
    </cofactor>
</comment>
<comment type="caution">
    <text evidence="6">The sequence shown here is derived from an EMBL/GenBank/DDBJ whole genome shotgun (WGS) entry which is preliminary data.</text>
</comment>
<evidence type="ECO:0000313" key="7">
    <source>
        <dbReference type="Proteomes" id="UP001140560"/>
    </source>
</evidence>
<dbReference type="PANTHER" id="PTHR11552:SF134">
    <property type="entry name" value="GLUCOSE-METHANOL-CHOLINE OXIDOREDUCTASE N-TERMINAL DOMAIN-CONTAINING PROTEIN"/>
    <property type="match status" value="1"/>
</dbReference>
<feature type="active site" description="Proton acceptor" evidence="2">
    <location>
        <position position="524"/>
    </location>
</feature>
<evidence type="ECO:0000256" key="1">
    <source>
        <dbReference type="ARBA" id="ARBA00010790"/>
    </source>
</evidence>
<dbReference type="EMBL" id="JAPEUY010000011">
    <property type="protein sequence ID" value="KAJ4368394.1"/>
    <property type="molecule type" value="Genomic_DNA"/>
</dbReference>
<dbReference type="PROSITE" id="PS00623">
    <property type="entry name" value="GMC_OXRED_1"/>
    <property type="match status" value="1"/>
</dbReference>
<feature type="binding site" evidence="3">
    <location>
        <begin position="523"/>
        <end position="524"/>
    </location>
    <ligand>
        <name>FAD</name>
        <dbReference type="ChEBI" id="CHEBI:57692"/>
    </ligand>
</feature>
<dbReference type="InterPro" id="IPR000172">
    <property type="entry name" value="GMC_OxRdtase_N"/>
</dbReference>
<evidence type="ECO:0000256" key="2">
    <source>
        <dbReference type="PIRSR" id="PIRSR000137-1"/>
    </source>
</evidence>
<dbReference type="InterPro" id="IPR036188">
    <property type="entry name" value="FAD/NAD-bd_sf"/>
</dbReference>
<sequence>MAADYDFIIVGGGTAGCLLAHRLSHSAAKPSILLLEAGTNPSGDYLRAPFHRYTPAMLRPDLDQGYTSEPEPGLDGRQIAYTRGKGLGGSSILNFGVYLYGSGEDYNRWSELVGDESWKWESVKDSFHEIEDYQFNTAFAHKHLADPSGNQHGRSGALKVGVPPLLERGVEEQMEAVLREGEKLNLDPNDGDPVGVSIFPSSYGKEGRTTSAIAHLVDSPANLEVWTDAKVHQFVWEGMRVVGVVTGDGRKGEFPCRVPPVSYDHFNVRVGAYISTASATKEVILCGGTMDTPKLLLLNGIGPRAELEALGVQVKQDLPGVGKNLQDHVMTFMSVEVDGKSNDRYSFESNAALVAEAEKAWAQDQSGAFALHQSAVWGGFLKLPALDTYPEYRALPREHQAFLSKAAVPAYEFCSNALLWPPGAQLEPGNTYVTFLAFLMNPQSEGSVTLKSSDPEDKPVIKLNYLTHPYDARVMREAIRETWTLIAENPSIKPTIRKTLCGPASLLDEDIDAFIRATAGTVWHANGTVKMGREGDEMACVDWRFRVRGVKGLRVADLSVCPLTTNNHTQATAYLVGKKAADRLIEEYGLGR</sequence>
<dbReference type="SUPFAM" id="SSF51905">
    <property type="entry name" value="FAD/NAD(P)-binding domain"/>
    <property type="match status" value="1"/>
</dbReference>
<dbReference type="OrthoDB" id="269227at2759"/>
<dbReference type="Proteomes" id="UP001140560">
    <property type="component" value="Unassembled WGS sequence"/>
</dbReference>
<dbReference type="InterPro" id="IPR012132">
    <property type="entry name" value="GMC_OxRdtase"/>
</dbReference>
<feature type="active site" description="Proton acceptor" evidence="2">
    <location>
        <position position="568"/>
    </location>
</feature>
<dbReference type="PANTHER" id="PTHR11552">
    <property type="entry name" value="GLUCOSE-METHANOL-CHOLINE GMC OXIDOREDUCTASE"/>
    <property type="match status" value="1"/>
</dbReference>